<dbReference type="AlphaFoldDB" id="A0A1H1NRL6"/>
<sequence>MRNCRIKARSFQCRCGKVKLEAIGRPILTASCYCASCQEAGSRFEQLPSAPPVLNPDGGTDYVLYRKDRVQCVTGQEYLEEHRLKPDSPTRRVIATCCNSGMFLDFTKGHWLTMYRNRFPAGAPPLEMRVMTQDRRDGVELADDLPNYDGHSGKFMLRLIAAWIAMGLRRPEITLGKTACRGRNFAPMQ</sequence>
<protein>
    <submittedName>
        <fullName evidence="5">Uncharacterized conserved protein</fullName>
    </submittedName>
</protein>
<dbReference type="GO" id="GO:0046872">
    <property type="term" value="F:metal ion binding"/>
    <property type="evidence" value="ECO:0007669"/>
    <property type="project" value="UniProtKB-KW"/>
</dbReference>
<evidence type="ECO:0000256" key="2">
    <source>
        <dbReference type="ARBA" id="ARBA00022723"/>
    </source>
</evidence>
<evidence type="ECO:0000313" key="6">
    <source>
        <dbReference type="Proteomes" id="UP000243904"/>
    </source>
</evidence>
<dbReference type="Proteomes" id="UP000243904">
    <property type="component" value="Chromosome I"/>
</dbReference>
<keyword evidence="3" id="KW-0862">Zinc</keyword>
<evidence type="ECO:0000259" key="4">
    <source>
        <dbReference type="Pfam" id="PF04828"/>
    </source>
</evidence>
<dbReference type="InterPro" id="IPR006913">
    <property type="entry name" value="CENP-V/GFA"/>
</dbReference>
<dbReference type="EMBL" id="LT629750">
    <property type="protein sequence ID" value="SDS01634.1"/>
    <property type="molecule type" value="Genomic_DNA"/>
</dbReference>
<dbReference type="SUPFAM" id="SSF51316">
    <property type="entry name" value="Mss4-like"/>
    <property type="match status" value="1"/>
</dbReference>
<gene>
    <name evidence="5" type="ORF">SAMN05444158_0734</name>
</gene>
<organism evidence="5 6">
    <name type="scientific">Bradyrhizobium canariense</name>
    <dbReference type="NCBI Taxonomy" id="255045"/>
    <lineage>
        <taxon>Bacteria</taxon>
        <taxon>Pseudomonadati</taxon>
        <taxon>Pseudomonadota</taxon>
        <taxon>Alphaproteobacteria</taxon>
        <taxon>Hyphomicrobiales</taxon>
        <taxon>Nitrobacteraceae</taxon>
        <taxon>Bradyrhizobium</taxon>
    </lineage>
</organism>
<evidence type="ECO:0000256" key="3">
    <source>
        <dbReference type="ARBA" id="ARBA00022833"/>
    </source>
</evidence>
<name>A0A1H1NRL6_9BRAD</name>
<dbReference type="InterPro" id="IPR011057">
    <property type="entry name" value="Mss4-like_sf"/>
</dbReference>
<feature type="domain" description="CENP-V/GFA" evidence="4">
    <location>
        <begin position="12"/>
        <end position="42"/>
    </location>
</feature>
<keyword evidence="6" id="KW-1185">Reference proteome</keyword>
<proteinExistence type="inferred from homology"/>
<comment type="similarity">
    <text evidence="1">Belongs to the Gfa family.</text>
</comment>
<keyword evidence="2" id="KW-0479">Metal-binding</keyword>
<evidence type="ECO:0000256" key="1">
    <source>
        <dbReference type="ARBA" id="ARBA00005495"/>
    </source>
</evidence>
<dbReference type="GO" id="GO:0016846">
    <property type="term" value="F:carbon-sulfur lyase activity"/>
    <property type="evidence" value="ECO:0007669"/>
    <property type="project" value="InterPro"/>
</dbReference>
<dbReference type="Pfam" id="PF04828">
    <property type="entry name" value="GFA"/>
    <property type="match status" value="1"/>
</dbReference>
<reference evidence="6" key="1">
    <citation type="submission" date="2016-10" db="EMBL/GenBank/DDBJ databases">
        <authorList>
            <person name="Varghese N."/>
            <person name="Submissions S."/>
        </authorList>
    </citation>
    <scope>NUCLEOTIDE SEQUENCE [LARGE SCALE GENOMIC DNA]</scope>
    <source>
        <strain evidence="6">GAS369</strain>
    </source>
</reference>
<evidence type="ECO:0000313" key="5">
    <source>
        <dbReference type="EMBL" id="SDS01634.1"/>
    </source>
</evidence>
<accession>A0A1H1NRL6</accession>
<dbReference type="Gene3D" id="3.90.1590.10">
    <property type="entry name" value="glutathione-dependent formaldehyde- activating enzyme (gfa)"/>
    <property type="match status" value="1"/>
</dbReference>